<proteinExistence type="predicted"/>
<dbReference type="PANTHER" id="PTHR11017:SF570">
    <property type="entry name" value="DISEASE RESISTANCE PROTEIN (TIR-NBS CLASS)-RELATED"/>
    <property type="match status" value="1"/>
</dbReference>
<comment type="caution">
    <text evidence="5">The sequence shown here is derived from an EMBL/GenBank/DDBJ whole genome shotgun (WGS) entry which is preliminary data.</text>
</comment>
<keyword evidence="1" id="KW-0433">Leucine-rich repeat</keyword>
<dbReference type="Pfam" id="PF23598">
    <property type="entry name" value="LRR_14"/>
    <property type="match status" value="1"/>
</dbReference>
<dbReference type="GO" id="GO:0043531">
    <property type="term" value="F:ADP binding"/>
    <property type="evidence" value="ECO:0007669"/>
    <property type="project" value="InterPro"/>
</dbReference>
<dbReference type="InterPro" id="IPR027417">
    <property type="entry name" value="P-loop_NTPase"/>
</dbReference>
<dbReference type="GO" id="GO:0051707">
    <property type="term" value="P:response to other organism"/>
    <property type="evidence" value="ECO:0007669"/>
    <property type="project" value="UniProtKB-ARBA"/>
</dbReference>
<reference evidence="5" key="1">
    <citation type="submission" date="2022-08" db="EMBL/GenBank/DDBJ databases">
        <authorList>
            <person name="Gutierrez-Valencia J."/>
        </authorList>
    </citation>
    <scope>NUCLEOTIDE SEQUENCE</scope>
</reference>
<dbReference type="PRINTS" id="PR00364">
    <property type="entry name" value="DISEASERSIST"/>
</dbReference>
<evidence type="ECO:0000259" key="4">
    <source>
        <dbReference type="SMART" id="SM00382"/>
    </source>
</evidence>
<dbReference type="SUPFAM" id="SSF52540">
    <property type="entry name" value="P-loop containing nucleoside triphosphate hydrolases"/>
    <property type="match status" value="1"/>
</dbReference>
<dbReference type="SMART" id="SM00382">
    <property type="entry name" value="AAA"/>
    <property type="match status" value="1"/>
</dbReference>
<dbReference type="InterPro" id="IPR036390">
    <property type="entry name" value="WH_DNA-bd_sf"/>
</dbReference>
<dbReference type="GO" id="GO:0006952">
    <property type="term" value="P:defense response"/>
    <property type="evidence" value="ECO:0007669"/>
    <property type="project" value="UniProtKB-KW"/>
</dbReference>
<dbReference type="Pfam" id="PF00931">
    <property type="entry name" value="NB-ARC"/>
    <property type="match status" value="1"/>
</dbReference>
<dbReference type="InterPro" id="IPR044974">
    <property type="entry name" value="Disease_R_plants"/>
</dbReference>
<dbReference type="Gene3D" id="3.80.10.10">
    <property type="entry name" value="Ribonuclease Inhibitor"/>
    <property type="match status" value="2"/>
</dbReference>
<evidence type="ECO:0000313" key="5">
    <source>
        <dbReference type="EMBL" id="CAI0454637.1"/>
    </source>
</evidence>
<dbReference type="InterPro" id="IPR058192">
    <property type="entry name" value="WHD_ROQ1-like"/>
</dbReference>
<evidence type="ECO:0000313" key="6">
    <source>
        <dbReference type="Proteomes" id="UP001154282"/>
    </source>
</evidence>
<evidence type="ECO:0000256" key="3">
    <source>
        <dbReference type="ARBA" id="ARBA00022821"/>
    </source>
</evidence>
<keyword evidence="6" id="KW-1185">Reference proteome</keyword>
<dbReference type="Pfam" id="PF23282">
    <property type="entry name" value="WHD_ROQ1"/>
    <property type="match status" value="1"/>
</dbReference>
<dbReference type="AlphaFoldDB" id="A0AAV0N812"/>
<sequence length="783" mass="89253">MKKLLNPDDSTSQKIMGIHGMSGTGKTTIAKAVYNEVCAQFDQSCFMEDVRRMLSSENGGDVALQTNIISSILKVDFQVRNVGEGINIIRDRVCRHKVLIVLDDVDERFDFDRVFGRLDYFSTESRFIITTTDKRVLIKFDHKLYEPEEMSHEYSLMLFSKHAFGADHPPAEFLDASEKFVEAASRLPIALKVIGSLLFRRDMKFWDAKLAELRSIHPTKVQERLRISYNELTYYEKQIFLDIACFFVGEDKEIPFYMWDGSGYHPEGGIDSLIMKSLIKINERNQFWMHDHFRRLGEHIVHEDYPQQPFKRSRIWSNEDALEILRSGGKARRNYYRVEALRIDMRNMIEGQDGVVPLMKKLPGLRYLEVAYGRLVGDLKEALPKLRCLRLRHCSSVPANFSMEELTVLELRGSAVRDDWQGWKGLILKGARHLKVVDVSSCRDLETPPDLSPCPSLQVLNLSHCSAMKGKLPISNLTELRQLNISRTHITELSGGDNLTTKLQKLQTISALDSALTSLPADLQHLSSLKALEWKTNSRNAINVDYNRLLLLPAGLTRLTLSRTVVANLSDLEDLEELRFEHCPQKASIFEDIARLLKLKILILRFSDDNHGSDQDDRRAITMLALPPSLTRLHVRHYMHREIYFPSLVGLNRLTELYLIHVGFLEIPSLNQLVALETLRIFEAPNLVNLDGLEGLEHLMYLTVENCGALKTIPSLQSSSTKLQKLVINRCPRLTQIRGFVKLKPSLPSQLIRIRECPSLIIVDEEGGSSGQDTARTSFIGAS</sequence>
<dbReference type="Gene3D" id="1.10.8.430">
    <property type="entry name" value="Helical domain of apoptotic protease-activating factors"/>
    <property type="match status" value="1"/>
</dbReference>
<dbReference type="PANTHER" id="PTHR11017">
    <property type="entry name" value="LEUCINE-RICH REPEAT-CONTAINING PROTEIN"/>
    <property type="match status" value="1"/>
</dbReference>
<evidence type="ECO:0000256" key="2">
    <source>
        <dbReference type="ARBA" id="ARBA00022737"/>
    </source>
</evidence>
<dbReference type="SUPFAM" id="SSF52058">
    <property type="entry name" value="L domain-like"/>
    <property type="match status" value="1"/>
</dbReference>
<accession>A0AAV0N812</accession>
<keyword evidence="2" id="KW-0677">Repeat</keyword>
<dbReference type="InterPro" id="IPR002182">
    <property type="entry name" value="NB-ARC"/>
</dbReference>
<protein>
    <recommendedName>
        <fullName evidence="4">AAA+ ATPase domain-containing protein</fullName>
    </recommendedName>
</protein>
<dbReference type="EMBL" id="CAMGYJ010000008">
    <property type="protein sequence ID" value="CAI0454637.1"/>
    <property type="molecule type" value="Genomic_DNA"/>
</dbReference>
<feature type="domain" description="AAA+ ATPase" evidence="4">
    <location>
        <begin position="12"/>
        <end position="149"/>
    </location>
</feature>
<name>A0AAV0N812_9ROSI</name>
<dbReference type="InterPro" id="IPR055414">
    <property type="entry name" value="LRR_R13L4/SHOC2-like"/>
</dbReference>
<dbReference type="InterPro" id="IPR032675">
    <property type="entry name" value="LRR_dom_sf"/>
</dbReference>
<organism evidence="5 6">
    <name type="scientific">Linum tenue</name>
    <dbReference type="NCBI Taxonomy" id="586396"/>
    <lineage>
        <taxon>Eukaryota</taxon>
        <taxon>Viridiplantae</taxon>
        <taxon>Streptophyta</taxon>
        <taxon>Embryophyta</taxon>
        <taxon>Tracheophyta</taxon>
        <taxon>Spermatophyta</taxon>
        <taxon>Magnoliopsida</taxon>
        <taxon>eudicotyledons</taxon>
        <taxon>Gunneridae</taxon>
        <taxon>Pentapetalae</taxon>
        <taxon>rosids</taxon>
        <taxon>fabids</taxon>
        <taxon>Malpighiales</taxon>
        <taxon>Linaceae</taxon>
        <taxon>Linum</taxon>
    </lineage>
</organism>
<dbReference type="SUPFAM" id="SSF46785">
    <property type="entry name" value="Winged helix' DNA-binding domain"/>
    <property type="match status" value="1"/>
</dbReference>
<evidence type="ECO:0000256" key="1">
    <source>
        <dbReference type="ARBA" id="ARBA00022614"/>
    </source>
</evidence>
<gene>
    <name evidence="5" type="ORF">LITE_LOCUS32049</name>
</gene>
<dbReference type="InterPro" id="IPR042197">
    <property type="entry name" value="Apaf_helical"/>
</dbReference>
<dbReference type="Gene3D" id="3.40.50.300">
    <property type="entry name" value="P-loop containing nucleotide triphosphate hydrolases"/>
    <property type="match status" value="1"/>
</dbReference>
<dbReference type="Proteomes" id="UP001154282">
    <property type="component" value="Unassembled WGS sequence"/>
</dbReference>
<keyword evidence="3" id="KW-0611">Plant defense</keyword>
<dbReference type="InterPro" id="IPR003593">
    <property type="entry name" value="AAA+_ATPase"/>
</dbReference>